<comment type="caution">
    <text evidence="2">The sequence shown here is derived from an EMBL/GenBank/DDBJ whole genome shotgun (WGS) entry which is preliminary data.</text>
</comment>
<dbReference type="Proteomes" id="UP001320876">
    <property type="component" value="Unassembled WGS sequence"/>
</dbReference>
<reference evidence="2 3" key="1">
    <citation type="submission" date="2022-10" db="EMBL/GenBank/DDBJ databases">
        <title>Luteolibacter arcticus strain CCTCC AB 2014275, whole genome shotgun sequencing project.</title>
        <authorList>
            <person name="Zhao G."/>
            <person name="Shen L."/>
        </authorList>
    </citation>
    <scope>NUCLEOTIDE SEQUENCE [LARGE SCALE GENOMIC DNA]</scope>
    <source>
        <strain evidence="2 3">CCTCC AB 2014275</strain>
    </source>
</reference>
<feature type="transmembrane region" description="Helical" evidence="1">
    <location>
        <begin position="54"/>
        <end position="77"/>
    </location>
</feature>
<keyword evidence="1" id="KW-0812">Transmembrane</keyword>
<organism evidence="2 3">
    <name type="scientific">Luteolibacter arcticus</name>
    <dbReference type="NCBI Taxonomy" id="1581411"/>
    <lineage>
        <taxon>Bacteria</taxon>
        <taxon>Pseudomonadati</taxon>
        <taxon>Verrucomicrobiota</taxon>
        <taxon>Verrucomicrobiia</taxon>
        <taxon>Verrucomicrobiales</taxon>
        <taxon>Verrucomicrobiaceae</taxon>
        <taxon>Luteolibacter</taxon>
    </lineage>
</organism>
<gene>
    <name evidence="2" type="ORF">OKA05_20055</name>
</gene>
<evidence type="ECO:0000256" key="1">
    <source>
        <dbReference type="SAM" id="Phobius"/>
    </source>
</evidence>
<dbReference type="RefSeq" id="WP_264488976.1">
    <property type="nucleotide sequence ID" value="NZ_JAPDDT010000010.1"/>
</dbReference>
<accession>A0ABT3GMY7</accession>
<protein>
    <submittedName>
        <fullName evidence="2">Uncharacterized protein</fullName>
    </submittedName>
</protein>
<evidence type="ECO:0000313" key="2">
    <source>
        <dbReference type="EMBL" id="MCW1924867.1"/>
    </source>
</evidence>
<proteinExistence type="predicted"/>
<evidence type="ECO:0000313" key="3">
    <source>
        <dbReference type="Proteomes" id="UP001320876"/>
    </source>
</evidence>
<feature type="transmembrane region" description="Helical" evidence="1">
    <location>
        <begin position="89"/>
        <end position="109"/>
    </location>
</feature>
<feature type="transmembrane region" description="Helical" evidence="1">
    <location>
        <begin position="115"/>
        <end position="136"/>
    </location>
</feature>
<sequence length="150" mass="16561">MNRFHRMAGPAFLGVALVLFGAFHFYPAFKWTHGWRFWVECFDRVVDRQQPLMLPLAPTLAVFATFSAGVVFAPFAAPLIRKSLLTRCFIAFFSGLAGLGLFLVLLAMGPSRMHSGAICLLLSAVCNFAGIVLIPYDGRHQEALRKLSGI</sequence>
<name>A0ABT3GMY7_9BACT</name>
<keyword evidence="1" id="KW-1133">Transmembrane helix</keyword>
<keyword evidence="1" id="KW-0472">Membrane</keyword>
<dbReference type="EMBL" id="JAPDDT010000010">
    <property type="protein sequence ID" value="MCW1924867.1"/>
    <property type="molecule type" value="Genomic_DNA"/>
</dbReference>
<keyword evidence="3" id="KW-1185">Reference proteome</keyword>